<dbReference type="InterPro" id="IPR049874">
    <property type="entry name" value="ROK_cs"/>
</dbReference>
<comment type="caution">
    <text evidence="9">The sequence shown here is derived from an EMBL/GenBank/DDBJ whole genome shotgun (WGS) entry which is preliminary data.</text>
</comment>
<comment type="similarity">
    <text evidence="1">Belongs to the ROK (NagC/XylR) family.</text>
</comment>
<keyword evidence="6" id="KW-0418">Kinase</keyword>
<organism evidence="9 10">
    <name type="scientific">Luteipulveratus flavus</name>
    <dbReference type="NCBI Taxonomy" id="3031728"/>
    <lineage>
        <taxon>Bacteria</taxon>
        <taxon>Bacillati</taxon>
        <taxon>Actinomycetota</taxon>
        <taxon>Actinomycetes</taxon>
        <taxon>Micrococcales</taxon>
        <taxon>Dermacoccaceae</taxon>
        <taxon>Luteipulveratus</taxon>
    </lineage>
</organism>
<dbReference type="PANTHER" id="PTHR18964:SF173">
    <property type="entry name" value="GLUCOKINASE"/>
    <property type="match status" value="1"/>
</dbReference>
<evidence type="ECO:0000313" key="10">
    <source>
        <dbReference type="Proteomes" id="UP001528912"/>
    </source>
</evidence>
<evidence type="ECO:0000256" key="4">
    <source>
        <dbReference type="ARBA" id="ARBA00022679"/>
    </source>
</evidence>
<dbReference type="Proteomes" id="UP001528912">
    <property type="component" value="Unassembled WGS sequence"/>
</dbReference>
<reference evidence="9 10" key="1">
    <citation type="submission" date="2023-03" db="EMBL/GenBank/DDBJ databases">
        <title>YIM 133296 draft genome.</title>
        <authorList>
            <person name="Xiong L."/>
        </authorList>
    </citation>
    <scope>NUCLEOTIDE SEQUENCE [LARGE SCALE GENOMIC DNA]</scope>
    <source>
        <strain evidence="9 10">YIM 133296</strain>
    </source>
</reference>
<protein>
    <recommendedName>
        <fullName evidence="3">Glucokinase</fullName>
        <ecNumber evidence="2">2.7.1.2</ecNumber>
    </recommendedName>
    <alternativeName>
        <fullName evidence="8">Glucose kinase</fullName>
    </alternativeName>
</protein>
<dbReference type="SUPFAM" id="SSF53067">
    <property type="entry name" value="Actin-like ATPase domain"/>
    <property type="match status" value="1"/>
</dbReference>
<evidence type="ECO:0000256" key="2">
    <source>
        <dbReference type="ARBA" id="ARBA00012323"/>
    </source>
</evidence>
<evidence type="ECO:0000256" key="8">
    <source>
        <dbReference type="ARBA" id="ARBA00032386"/>
    </source>
</evidence>
<dbReference type="PANTHER" id="PTHR18964">
    <property type="entry name" value="ROK (REPRESSOR, ORF, KINASE) FAMILY"/>
    <property type="match status" value="1"/>
</dbReference>
<dbReference type="InterPro" id="IPR043129">
    <property type="entry name" value="ATPase_NBD"/>
</dbReference>
<evidence type="ECO:0000256" key="7">
    <source>
        <dbReference type="ARBA" id="ARBA00022840"/>
    </source>
</evidence>
<accession>A0ABT6CA91</accession>
<gene>
    <name evidence="9" type="ORF">P4R38_16220</name>
</gene>
<evidence type="ECO:0000313" key="9">
    <source>
        <dbReference type="EMBL" id="MDF8265793.1"/>
    </source>
</evidence>
<dbReference type="NCBIfam" id="TIGR00744">
    <property type="entry name" value="ROK_glcA_fam"/>
    <property type="match status" value="1"/>
</dbReference>
<dbReference type="PROSITE" id="PS01125">
    <property type="entry name" value="ROK"/>
    <property type="match status" value="1"/>
</dbReference>
<dbReference type="Gene3D" id="3.30.420.40">
    <property type="match status" value="2"/>
</dbReference>
<name>A0ABT6CA91_9MICO</name>
<proteinExistence type="inferred from homology"/>
<keyword evidence="7" id="KW-0067">ATP-binding</keyword>
<keyword evidence="10" id="KW-1185">Reference proteome</keyword>
<keyword evidence="5" id="KW-0547">Nucleotide-binding</keyword>
<keyword evidence="4 9" id="KW-0808">Transferase</keyword>
<evidence type="ECO:0000256" key="1">
    <source>
        <dbReference type="ARBA" id="ARBA00006479"/>
    </source>
</evidence>
<dbReference type="EMBL" id="JAROAV010000043">
    <property type="protein sequence ID" value="MDF8265793.1"/>
    <property type="molecule type" value="Genomic_DNA"/>
</dbReference>
<dbReference type="Pfam" id="PF00480">
    <property type="entry name" value="ROK"/>
    <property type="match status" value="1"/>
</dbReference>
<dbReference type="GO" id="GO:0004340">
    <property type="term" value="F:glucokinase activity"/>
    <property type="evidence" value="ECO:0007669"/>
    <property type="project" value="UniProtKB-EC"/>
</dbReference>
<dbReference type="RefSeq" id="WP_277193076.1">
    <property type="nucleotide sequence ID" value="NZ_JAROAV010000043.1"/>
</dbReference>
<evidence type="ECO:0000256" key="5">
    <source>
        <dbReference type="ARBA" id="ARBA00022741"/>
    </source>
</evidence>
<dbReference type="InterPro" id="IPR004654">
    <property type="entry name" value="ROK_glcA"/>
</dbReference>
<sequence>MSERATTGTTIGLDVGGTKIAAAVVDHDGRVLRREHVPTPASNPDAIVAALAGLVSRLGSDDTAAVGVACAGYLDAERESIRFAPNLAWRDFPLRALLAQACGRTVVMENDADAAAYGELLHGAAQDADNMVLVTLGTGVGGAVVTERSLRRGAFGIGGELGHIRVERNGRPCPCGLRGCLEAYASGNALLAQARAAVTAGDPRATALGVRCGQDVDRLTGPDVTALAQDGDPLCVDLVAEVGRWLGEGLASIAAVVDPGLVVVGGGLSAAGDLVLEPLRTAYEANLTGQGHRPLPDVVPARLVNDAGMIGAAALAREAQCRTQAGGRG</sequence>
<evidence type="ECO:0000256" key="3">
    <source>
        <dbReference type="ARBA" id="ARBA00014701"/>
    </source>
</evidence>
<evidence type="ECO:0000256" key="6">
    <source>
        <dbReference type="ARBA" id="ARBA00022777"/>
    </source>
</evidence>
<dbReference type="InterPro" id="IPR000600">
    <property type="entry name" value="ROK"/>
</dbReference>
<dbReference type="EC" id="2.7.1.2" evidence="2"/>